<dbReference type="STRING" id="109280.ENSHCOP00000004723"/>
<sequence length="62" mass="6814">AGSRQTGFLAVPCNRTHLKVWCNPPANGTIYQYQAKPLNGSRSINFSHFAGKTVLFVNVATY</sequence>
<keyword evidence="2" id="KW-0575">Peroxidase</keyword>
<name>A0A3Q2XJQ7_HIPCM</name>
<organism evidence="4 5">
    <name type="scientific">Hippocampus comes</name>
    <name type="common">Tiger tail seahorse</name>
    <dbReference type="NCBI Taxonomy" id="109280"/>
    <lineage>
        <taxon>Eukaryota</taxon>
        <taxon>Metazoa</taxon>
        <taxon>Chordata</taxon>
        <taxon>Craniata</taxon>
        <taxon>Vertebrata</taxon>
        <taxon>Euteleostomi</taxon>
        <taxon>Actinopterygii</taxon>
        <taxon>Neopterygii</taxon>
        <taxon>Teleostei</taxon>
        <taxon>Neoteleostei</taxon>
        <taxon>Acanthomorphata</taxon>
        <taxon>Syngnathiaria</taxon>
        <taxon>Syngnathiformes</taxon>
        <taxon>Syngnathoidei</taxon>
        <taxon>Syngnathidae</taxon>
        <taxon>Hippocampus</taxon>
    </lineage>
</organism>
<evidence type="ECO:0000256" key="3">
    <source>
        <dbReference type="ARBA" id="ARBA00023002"/>
    </source>
</evidence>
<accession>A0A3Q2XJQ7</accession>
<dbReference type="GeneTree" id="ENSGT00940000176927"/>
<proteinExistence type="inferred from homology"/>
<dbReference type="AlphaFoldDB" id="A0A3Q2XJQ7"/>
<dbReference type="GO" id="GO:0006979">
    <property type="term" value="P:response to oxidative stress"/>
    <property type="evidence" value="ECO:0007669"/>
    <property type="project" value="InterPro"/>
</dbReference>
<comment type="similarity">
    <text evidence="1">Belongs to the glutathione peroxidase family.</text>
</comment>
<dbReference type="PROSITE" id="PS51355">
    <property type="entry name" value="GLUTATHIONE_PEROXID_3"/>
    <property type="match status" value="1"/>
</dbReference>
<evidence type="ECO:0000256" key="1">
    <source>
        <dbReference type="ARBA" id="ARBA00006926"/>
    </source>
</evidence>
<dbReference type="InterPro" id="IPR000889">
    <property type="entry name" value="Glutathione_peroxidase"/>
</dbReference>
<keyword evidence="3" id="KW-0560">Oxidoreductase</keyword>
<dbReference type="Gene3D" id="3.40.30.10">
    <property type="entry name" value="Glutaredoxin"/>
    <property type="match status" value="1"/>
</dbReference>
<evidence type="ECO:0000313" key="5">
    <source>
        <dbReference type="Proteomes" id="UP000264820"/>
    </source>
</evidence>
<dbReference type="GO" id="GO:0004601">
    <property type="term" value="F:peroxidase activity"/>
    <property type="evidence" value="ECO:0007669"/>
    <property type="project" value="UniProtKB-KW"/>
</dbReference>
<keyword evidence="5" id="KW-1185">Reference proteome</keyword>
<evidence type="ECO:0000313" key="4">
    <source>
        <dbReference type="Ensembl" id="ENSHCOP00000004723.1"/>
    </source>
</evidence>
<dbReference type="OMA" id="HEACASC"/>
<reference evidence="4" key="2">
    <citation type="submission" date="2025-09" db="UniProtKB">
        <authorList>
            <consortium name="Ensembl"/>
        </authorList>
    </citation>
    <scope>IDENTIFICATION</scope>
</reference>
<dbReference type="Ensembl" id="ENSHCOT00000006562.1">
    <property type="protein sequence ID" value="ENSHCOP00000004723.1"/>
    <property type="gene ID" value="ENSHCOG00000006234.1"/>
</dbReference>
<reference evidence="4" key="1">
    <citation type="submission" date="2025-08" db="UniProtKB">
        <authorList>
            <consortium name="Ensembl"/>
        </authorList>
    </citation>
    <scope>IDENTIFICATION</scope>
</reference>
<evidence type="ECO:0000256" key="2">
    <source>
        <dbReference type="ARBA" id="ARBA00022559"/>
    </source>
</evidence>
<dbReference type="Proteomes" id="UP000264820">
    <property type="component" value="Unplaced"/>
</dbReference>
<protein>
    <submittedName>
        <fullName evidence="4">Uncharacterized protein</fullName>
    </submittedName>
</protein>